<evidence type="ECO:0000313" key="3">
    <source>
        <dbReference type="Proteomes" id="UP000190449"/>
    </source>
</evidence>
<feature type="signal peptide" evidence="1">
    <location>
        <begin position="1"/>
        <end position="20"/>
    </location>
</feature>
<evidence type="ECO:0000313" key="2">
    <source>
        <dbReference type="EMBL" id="SJZ71644.1"/>
    </source>
</evidence>
<dbReference type="EMBL" id="FUWU01000021">
    <property type="protein sequence ID" value="SJZ71644.1"/>
    <property type="molecule type" value="Genomic_DNA"/>
</dbReference>
<feature type="chain" id="PRO_5010569964" description="Lipoprotein" evidence="1">
    <location>
        <begin position="21"/>
        <end position="250"/>
    </location>
</feature>
<evidence type="ECO:0008006" key="4">
    <source>
        <dbReference type="Google" id="ProtNLM"/>
    </source>
</evidence>
<dbReference type="STRING" id="28122.SAMN02745108_01413"/>
<gene>
    <name evidence="2" type="ORF">SAMN02745108_01413</name>
</gene>
<protein>
    <recommendedName>
        <fullName evidence="4">Lipoprotein</fullName>
    </recommendedName>
</protein>
<keyword evidence="1" id="KW-0732">Signal</keyword>
<reference evidence="2 3" key="1">
    <citation type="submission" date="2017-02" db="EMBL/GenBank/DDBJ databases">
        <authorList>
            <person name="Peterson S.W."/>
        </authorList>
    </citation>
    <scope>NUCLEOTIDE SEQUENCE [LARGE SCALE GENOMIC DNA]</scope>
    <source>
        <strain evidence="2 3">ATCC 43854</strain>
    </source>
</reference>
<accession>A0A1T4MXS3</accession>
<sequence length="250" mass="28575">MVKILLFICLLLLNSCSCIYGGDDQPPPEPFHYSGNIETRTHKPLLFEFEWQDDSLVKAGVFVKYVESVENSSNCPNCEDSLGCSCYVKGARYALESKVVGEDSLFTTRGSEIDSLVVKLFHSIDSTQHLKFSLKDSANAVKSYNLDLTPLISYANSPMHYEIRGDSIDIFLPEGNFYVLYIGSCYNGIDDFDEFNDMCWVYKTSKDSQTITLEVAAFTHLFYEVHFDFDEENNTEGDFFTFKWKYSNVF</sequence>
<organism evidence="2 3">
    <name type="scientific">Fibrobacter intestinalis</name>
    <dbReference type="NCBI Taxonomy" id="28122"/>
    <lineage>
        <taxon>Bacteria</taxon>
        <taxon>Pseudomonadati</taxon>
        <taxon>Fibrobacterota</taxon>
        <taxon>Fibrobacteria</taxon>
        <taxon>Fibrobacterales</taxon>
        <taxon>Fibrobacteraceae</taxon>
        <taxon>Fibrobacter</taxon>
    </lineage>
</organism>
<name>A0A1T4MXS3_9BACT</name>
<dbReference type="AlphaFoldDB" id="A0A1T4MXS3"/>
<dbReference type="Proteomes" id="UP000190449">
    <property type="component" value="Unassembled WGS sequence"/>
</dbReference>
<proteinExistence type="predicted"/>
<dbReference type="RefSeq" id="WP_078776366.1">
    <property type="nucleotide sequence ID" value="NZ_FUWU01000021.1"/>
</dbReference>
<evidence type="ECO:0000256" key="1">
    <source>
        <dbReference type="SAM" id="SignalP"/>
    </source>
</evidence>